<reference evidence="1 2" key="1">
    <citation type="submission" date="2021-06" db="EMBL/GenBank/DDBJ databases">
        <authorList>
            <person name="Palmer J.M."/>
        </authorList>
    </citation>
    <scope>NUCLEOTIDE SEQUENCE [LARGE SCALE GENOMIC DNA]</scope>
    <source>
        <strain evidence="1 2">GA_2019</strain>
        <tissue evidence="1">Muscle</tissue>
    </source>
</reference>
<organism evidence="1 2">
    <name type="scientific">Goodea atripinnis</name>
    <dbReference type="NCBI Taxonomy" id="208336"/>
    <lineage>
        <taxon>Eukaryota</taxon>
        <taxon>Metazoa</taxon>
        <taxon>Chordata</taxon>
        <taxon>Craniata</taxon>
        <taxon>Vertebrata</taxon>
        <taxon>Euteleostomi</taxon>
        <taxon>Actinopterygii</taxon>
        <taxon>Neopterygii</taxon>
        <taxon>Teleostei</taxon>
        <taxon>Neoteleostei</taxon>
        <taxon>Acanthomorphata</taxon>
        <taxon>Ovalentaria</taxon>
        <taxon>Atherinomorphae</taxon>
        <taxon>Cyprinodontiformes</taxon>
        <taxon>Goodeidae</taxon>
        <taxon>Goodea</taxon>
    </lineage>
</organism>
<evidence type="ECO:0000313" key="1">
    <source>
        <dbReference type="EMBL" id="MEQ2172939.1"/>
    </source>
</evidence>
<accession>A0ABV0NNG3</accession>
<proteinExistence type="predicted"/>
<dbReference type="EMBL" id="JAHRIO010043270">
    <property type="protein sequence ID" value="MEQ2172939.1"/>
    <property type="molecule type" value="Genomic_DNA"/>
</dbReference>
<gene>
    <name evidence="1" type="ORF">GOODEAATRI_026498</name>
</gene>
<name>A0ABV0NNG3_9TELE</name>
<dbReference type="Proteomes" id="UP001476798">
    <property type="component" value="Unassembled WGS sequence"/>
</dbReference>
<comment type="caution">
    <text evidence="1">The sequence shown here is derived from an EMBL/GenBank/DDBJ whole genome shotgun (WGS) entry which is preliminary data.</text>
</comment>
<protein>
    <submittedName>
        <fullName evidence="1">Uncharacterized protein</fullName>
    </submittedName>
</protein>
<evidence type="ECO:0000313" key="2">
    <source>
        <dbReference type="Proteomes" id="UP001476798"/>
    </source>
</evidence>
<keyword evidence="2" id="KW-1185">Reference proteome</keyword>
<sequence>MMAGKMAKKATQNHVNFTVHLSKSEAKSIVKQKLKEEWQKRWDGERKGRWFYRIKKAVGKRRTGRRSRKEERVIRRLRTYSSSEDAGSSVLDQLKLINFDQRFR</sequence>